<feature type="non-terminal residue" evidence="1">
    <location>
        <position position="1"/>
    </location>
</feature>
<sequence>SGWMSVGVVFVSGFSIMGYTGFEIYRQAPPIPTFKVLGAKEDAVLFTNDDVLTGQ</sequence>
<name>A0A813KEG5_POLGL</name>
<comment type="caution">
    <text evidence="1">The sequence shown here is derived from an EMBL/GenBank/DDBJ whole genome shotgun (WGS) entry which is preliminary data.</text>
</comment>
<gene>
    <name evidence="1" type="ORF">PGLA2088_LOCUS31615</name>
</gene>
<dbReference type="EMBL" id="CAJNNW010029490">
    <property type="protein sequence ID" value="CAE8700422.1"/>
    <property type="molecule type" value="Genomic_DNA"/>
</dbReference>
<dbReference type="AlphaFoldDB" id="A0A813KEG5"/>
<organism evidence="1 2">
    <name type="scientific">Polarella glacialis</name>
    <name type="common">Dinoflagellate</name>
    <dbReference type="NCBI Taxonomy" id="89957"/>
    <lineage>
        <taxon>Eukaryota</taxon>
        <taxon>Sar</taxon>
        <taxon>Alveolata</taxon>
        <taxon>Dinophyceae</taxon>
        <taxon>Suessiales</taxon>
        <taxon>Suessiaceae</taxon>
        <taxon>Polarella</taxon>
    </lineage>
</organism>
<dbReference type="Proteomes" id="UP000626109">
    <property type="component" value="Unassembled WGS sequence"/>
</dbReference>
<proteinExistence type="predicted"/>
<accession>A0A813KEG5</accession>
<protein>
    <submittedName>
        <fullName evidence="1">Uncharacterized protein</fullName>
    </submittedName>
</protein>
<reference evidence="1" key="1">
    <citation type="submission" date="2021-02" db="EMBL/GenBank/DDBJ databases">
        <authorList>
            <person name="Dougan E. K."/>
            <person name="Rhodes N."/>
            <person name="Thang M."/>
            <person name="Chan C."/>
        </authorList>
    </citation>
    <scope>NUCLEOTIDE SEQUENCE</scope>
</reference>
<evidence type="ECO:0000313" key="1">
    <source>
        <dbReference type="EMBL" id="CAE8700422.1"/>
    </source>
</evidence>
<evidence type="ECO:0000313" key="2">
    <source>
        <dbReference type="Proteomes" id="UP000626109"/>
    </source>
</evidence>
<feature type="non-terminal residue" evidence="1">
    <location>
        <position position="55"/>
    </location>
</feature>